<protein>
    <submittedName>
        <fullName evidence="1">Uncharacterized protein</fullName>
    </submittedName>
</protein>
<reference evidence="1 2" key="1">
    <citation type="journal article" date="2019" name="Sci. Rep.">
        <title>Orb-weaving spider Araneus ventricosus genome elucidates the spidroin gene catalogue.</title>
        <authorList>
            <person name="Kono N."/>
            <person name="Nakamura H."/>
            <person name="Ohtoshi R."/>
            <person name="Moran D.A.P."/>
            <person name="Shinohara A."/>
            <person name="Yoshida Y."/>
            <person name="Fujiwara M."/>
            <person name="Mori M."/>
            <person name="Tomita M."/>
            <person name="Arakawa K."/>
        </authorList>
    </citation>
    <scope>NUCLEOTIDE SEQUENCE [LARGE SCALE GENOMIC DNA]</scope>
</reference>
<proteinExistence type="predicted"/>
<dbReference type="AlphaFoldDB" id="A0A4Y2P2X7"/>
<sequence length="93" mass="10102">MTDICGVPNVLEVKGKCQNDAKSLSPSKSYSKRAEYRFVDNCKTRSNKKRDILAFRSCARGQEIGTGCVSVPENGTFRSNEAVLGNMTAGHAT</sequence>
<dbReference type="EMBL" id="BGPR01010123">
    <property type="protein sequence ID" value="GBN44366.1"/>
    <property type="molecule type" value="Genomic_DNA"/>
</dbReference>
<keyword evidence="2" id="KW-1185">Reference proteome</keyword>
<accession>A0A4Y2P2X7</accession>
<gene>
    <name evidence="1" type="ORF">AVEN_121825_1</name>
</gene>
<name>A0A4Y2P2X7_ARAVE</name>
<organism evidence="1 2">
    <name type="scientific">Araneus ventricosus</name>
    <name type="common">Orbweaver spider</name>
    <name type="synonym">Epeira ventricosa</name>
    <dbReference type="NCBI Taxonomy" id="182803"/>
    <lineage>
        <taxon>Eukaryota</taxon>
        <taxon>Metazoa</taxon>
        <taxon>Ecdysozoa</taxon>
        <taxon>Arthropoda</taxon>
        <taxon>Chelicerata</taxon>
        <taxon>Arachnida</taxon>
        <taxon>Araneae</taxon>
        <taxon>Araneomorphae</taxon>
        <taxon>Entelegynae</taxon>
        <taxon>Araneoidea</taxon>
        <taxon>Araneidae</taxon>
        <taxon>Araneus</taxon>
    </lineage>
</organism>
<evidence type="ECO:0000313" key="2">
    <source>
        <dbReference type="Proteomes" id="UP000499080"/>
    </source>
</evidence>
<comment type="caution">
    <text evidence="1">The sequence shown here is derived from an EMBL/GenBank/DDBJ whole genome shotgun (WGS) entry which is preliminary data.</text>
</comment>
<dbReference type="Proteomes" id="UP000499080">
    <property type="component" value="Unassembled WGS sequence"/>
</dbReference>
<evidence type="ECO:0000313" key="1">
    <source>
        <dbReference type="EMBL" id="GBN44366.1"/>
    </source>
</evidence>